<dbReference type="InterPro" id="IPR013525">
    <property type="entry name" value="ABC2_TM"/>
</dbReference>
<dbReference type="GO" id="GO:0005886">
    <property type="term" value="C:plasma membrane"/>
    <property type="evidence" value="ECO:0007669"/>
    <property type="project" value="UniProtKB-SubCell"/>
</dbReference>
<sequence length="377" mass="40992">MSALSWTRVLAVLVKEFKQLTRDRLTYAMMLAIPVIQLTLFGYAINTEPRHLPTAVLVQEDSRYARSLIAALENSRYFDFVAEARTPSELDALLRTGQAQFAVTIPGDFSRRVARGEKPQILVEADATDPSATGGAVAALAALPDRALAHDLKGALAARGQPAAPFEVVIHRRYNPEAITAYNIVPGLLGIILSLTLVMMTALSVTRETERGTMETLLSTPLEPIEVMIGKLAPYVMVGLIQTAIILVMAASLFEVPMAGGWLGLTAGVALFITGSLALGFLISTVARSQLQAMQMSFFYILPSILLSGFMFPFRGMPAWAQWIGEVIPVTHFLRVVRGSLLKSQGIGDQWRELAALAAFVCVVTALAMARYRRTLD</sequence>
<feature type="transmembrane region" description="Helical" evidence="8">
    <location>
        <begin position="184"/>
        <end position="205"/>
    </location>
</feature>
<evidence type="ECO:0000256" key="6">
    <source>
        <dbReference type="ARBA" id="ARBA00022989"/>
    </source>
</evidence>
<keyword evidence="5 8" id="KW-0812">Transmembrane</keyword>
<evidence type="ECO:0000256" key="8">
    <source>
        <dbReference type="SAM" id="Phobius"/>
    </source>
</evidence>
<feature type="transmembrane region" description="Helical" evidence="8">
    <location>
        <begin position="260"/>
        <end position="284"/>
    </location>
</feature>
<accession>A0A328B5U6</accession>
<evidence type="ECO:0000259" key="9">
    <source>
        <dbReference type="PROSITE" id="PS51012"/>
    </source>
</evidence>
<organism evidence="10 11">
    <name type="scientific">Phenylobacterium kunshanense</name>
    <dbReference type="NCBI Taxonomy" id="1445034"/>
    <lineage>
        <taxon>Bacteria</taxon>
        <taxon>Pseudomonadati</taxon>
        <taxon>Pseudomonadota</taxon>
        <taxon>Alphaproteobacteria</taxon>
        <taxon>Caulobacterales</taxon>
        <taxon>Caulobacteraceae</taxon>
        <taxon>Phenylobacterium</taxon>
    </lineage>
</organism>
<gene>
    <name evidence="10" type="ORF">DJ019_18100</name>
</gene>
<feature type="transmembrane region" description="Helical" evidence="8">
    <location>
        <begin position="232"/>
        <end position="254"/>
    </location>
</feature>
<keyword evidence="11" id="KW-1185">Reference proteome</keyword>
<feature type="transmembrane region" description="Helical" evidence="8">
    <location>
        <begin position="296"/>
        <end position="314"/>
    </location>
</feature>
<evidence type="ECO:0000256" key="7">
    <source>
        <dbReference type="ARBA" id="ARBA00023136"/>
    </source>
</evidence>
<dbReference type="GO" id="GO:0140359">
    <property type="term" value="F:ABC-type transporter activity"/>
    <property type="evidence" value="ECO:0007669"/>
    <property type="project" value="InterPro"/>
</dbReference>
<name>A0A328B5U6_9CAUL</name>
<keyword evidence="3" id="KW-0813">Transport</keyword>
<keyword evidence="7 8" id="KW-0472">Membrane</keyword>
<dbReference type="PANTHER" id="PTHR30294:SF29">
    <property type="entry name" value="MULTIDRUG ABC TRANSPORTER PERMEASE YBHS-RELATED"/>
    <property type="match status" value="1"/>
</dbReference>
<proteinExistence type="inferred from homology"/>
<dbReference type="InterPro" id="IPR047817">
    <property type="entry name" value="ABC2_TM_bact-type"/>
</dbReference>
<feature type="transmembrane region" description="Helical" evidence="8">
    <location>
        <begin position="25"/>
        <end position="45"/>
    </location>
</feature>
<dbReference type="PANTHER" id="PTHR30294">
    <property type="entry name" value="MEMBRANE COMPONENT OF ABC TRANSPORTER YHHJ-RELATED"/>
    <property type="match status" value="1"/>
</dbReference>
<feature type="domain" description="ABC transmembrane type-2" evidence="9">
    <location>
        <begin position="146"/>
        <end position="375"/>
    </location>
</feature>
<dbReference type="Pfam" id="PF12698">
    <property type="entry name" value="ABC2_membrane_3"/>
    <property type="match status" value="1"/>
</dbReference>
<evidence type="ECO:0000256" key="4">
    <source>
        <dbReference type="ARBA" id="ARBA00022475"/>
    </source>
</evidence>
<dbReference type="Proteomes" id="UP000249524">
    <property type="component" value="Unassembled WGS sequence"/>
</dbReference>
<dbReference type="AlphaFoldDB" id="A0A328B5U6"/>
<evidence type="ECO:0000256" key="3">
    <source>
        <dbReference type="ARBA" id="ARBA00022448"/>
    </source>
</evidence>
<comment type="caution">
    <text evidence="10">The sequence shown here is derived from an EMBL/GenBank/DDBJ whole genome shotgun (WGS) entry which is preliminary data.</text>
</comment>
<comment type="subcellular location">
    <subcellularLocation>
        <location evidence="1">Cell membrane</location>
        <topology evidence="1">Multi-pass membrane protein</topology>
    </subcellularLocation>
</comment>
<dbReference type="RefSeq" id="WP_111277680.1">
    <property type="nucleotide sequence ID" value="NZ_QFYS01000010.1"/>
</dbReference>
<protein>
    <submittedName>
        <fullName evidence="10">ABC transporter permease</fullName>
    </submittedName>
</protein>
<evidence type="ECO:0000313" key="10">
    <source>
        <dbReference type="EMBL" id="RAK62772.1"/>
    </source>
</evidence>
<evidence type="ECO:0000256" key="2">
    <source>
        <dbReference type="ARBA" id="ARBA00007783"/>
    </source>
</evidence>
<feature type="transmembrane region" description="Helical" evidence="8">
    <location>
        <begin position="354"/>
        <end position="372"/>
    </location>
</feature>
<reference evidence="10 11" key="1">
    <citation type="submission" date="2018-05" db="EMBL/GenBank/DDBJ databases">
        <authorList>
            <person name="Lanie J.A."/>
            <person name="Ng W.-L."/>
            <person name="Kazmierczak K.M."/>
            <person name="Andrzejewski T.M."/>
            <person name="Davidsen T.M."/>
            <person name="Wayne K.J."/>
            <person name="Tettelin H."/>
            <person name="Glass J.I."/>
            <person name="Rusch D."/>
            <person name="Podicherti R."/>
            <person name="Tsui H.-C.T."/>
            <person name="Winkler M.E."/>
        </authorList>
    </citation>
    <scope>NUCLEOTIDE SEQUENCE [LARGE SCALE GENOMIC DNA]</scope>
    <source>
        <strain evidence="10 11">BUT-10</strain>
    </source>
</reference>
<dbReference type="EMBL" id="QFYS01000010">
    <property type="protein sequence ID" value="RAK62772.1"/>
    <property type="molecule type" value="Genomic_DNA"/>
</dbReference>
<comment type="similarity">
    <text evidence="2">Belongs to the ABC-2 integral membrane protein family.</text>
</comment>
<evidence type="ECO:0000313" key="11">
    <source>
        <dbReference type="Proteomes" id="UP000249524"/>
    </source>
</evidence>
<dbReference type="Gene3D" id="3.40.1710.10">
    <property type="entry name" value="abc type-2 transporter like domain"/>
    <property type="match status" value="1"/>
</dbReference>
<keyword evidence="4" id="KW-1003">Cell membrane</keyword>
<dbReference type="InterPro" id="IPR051449">
    <property type="entry name" value="ABC-2_transporter_component"/>
</dbReference>
<evidence type="ECO:0000256" key="1">
    <source>
        <dbReference type="ARBA" id="ARBA00004651"/>
    </source>
</evidence>
<evidence type="ECO:0000256" key="5">
    <source>
        <dbReference type="ARBA" id="ARBA00022692"/>
    </source>
</evidence>
<keyword evidence="6 8" id="KW-1133">Transmembrane helix</keyword>
<dbReference type="PROSITE" id="PS51012">
    <property type="entry name" value="ABC_TM2"/>
    <property type="match status" value="1"/>
</dbReference>
<dbReference type="OrthoDB" id="9784671at2"/>